<evidence type="ECO:0000313" key="2">
    <source>
        <dbReference type="Proteomes" id="UP001597040"/>
    </source>
</evidence>
<evidence type="ECO:0000313" key="1">
    <source>
        <dbReference type="EMBL" id="MFD1037180.1"/>
    </source>
</evidence>
<comment type="caution">
    <text evidence="1">The sequence shown here is derived from an EMBL/GenBank/DDBJ whole genome shotgun (WGS) entry which is preliminary data.</text>
</comment>
<gene>
    <name evidence="1" type="ORF">ACFQ3N_01895</name>
</gene>
<dbReference type="Proteomes" id="UP001597040">
    <property type="component" value="Unassembled WGS sequence"/>
</dbReference>
<proteinExistence type="predicted"/>
<keyword evidence="2" id="KW-1185">Reference proteome</keyword>
<dbReference type="SUPFAM" id="SSF53756">
    <property type="entry name" value="UDP-Glycosyltransferase/glycogen phosphorylase"/>
    <property type="match status" value="1"/>
</dbReference>
<reference evidence="2" key="1">
    <citation type="journal article" date="2019" name="Int. J. Syst. Evol. Microbiol.">
        <title>The Global Catalogue of Microorganisms (GCM) 10K type strain sequencing project: providing services to taxonomists for standard genome sequencing and annotation.</title>
        <authorList>
            <consortium name="The Broad Institute Genomics Platform"/>
            <consortium name="The Broad Institute Genome Sequencing Center for Infectious Disease"/>
            <person name="Wu L."/>
            <person name="Ma J."/>
        </authorList>
    </citation>
    <scope>NUCLEOTIDE SEQUENCE [LARGE SCALE GENOMIC DNA]</scope>
    <source>
        <strain evidence="2">CCUG 56754</strain>
    </source>
</reference>
<protein>
    <submittedName>
        <fullName evidence="1">Uncharacterized protein</fullName>
    </submittedName>
</protein>
<sequence>MSKAELEVTIELKLDKPYTIVMFHPVTLEDNNTAEQFQALLETCKKYKDFQIIHSKARKGRIINR</sequence>
<dbReference type="RefSeq" id="WP_390359025.1">
    <property type="nucleotide sequence ID" value="NZ_JBHTKJ010000007.1"/>
</dbReference>
<name>A0ABW3LJQ7_9BACI</name>
<organism evidence="1 2">
    <name type="scientific">Virgibacillus byunsanensis</name>
    <dbReference type="NCBI Taxonomy" id="570945"/>
    <lineage>
        <taxon>Bacteria</taxon>
        <taxon>Bacillati</taxon>
        <taxon>Bacillota</taxon>
        <taxon>Bacilli</taxon>
        <taxon>Bacillales</taxon>
        <taxon>Bacillaceae</taxon>
        <taxon>Virgibacillus</taxon>
    </lineage>
</organism>
<accession>A0ABW3LJQ7</accession>
<dbReference type="EMBL" id="JBHTKJ010000007">
    <property type="protein sequence ID" value="MFD1037180.1"/>
    <property type="molecule type" value="Genomic_DNA"/>
</dbReference>